<accession>A0A4Q9PJT2</accession>
<reference evidence="2 3" key="1">
    <citation type="submission" date="2019-01" db="EMBL/GenBank/DDBJ databases">
        <title>Draft genome sequences of three monokaryotic isolates of the white-rot basidiomycete fungus Dichomitus squalens.</title>
        <authorList>
            <consortium name="DOE Joint Genome Institute"/>
            <person name="Lopez S.C."/>
            <person name="Andreopoulos B."/>
            <person name="Pangilinan J."/>
            <person name="Lipzen A."/>
            <person name="Riley R."/>
            <person name="Ahrendt S."/>
            <person name="Ng V."/>
            <person name="Barry K."/>
            <person name="Daum C."/>
            <person name="Grigoriev I.V."/>
            <person name="Hilden K.S."/>
            <person name="Makela M.R."/>
            <person name="de Vries R.P."/>
        </authorList>
    </citation>
    <scope>NUCLEOTIDE SEQUENCE [LARGE SCALE GENOMIC DNA]</scope>
    <source>
        <strain evidence="2 3">CBS 464.89</strain>
    </source>
</reference>
<protein>
    <submittedName>
        <fullName evidence="2">Uncharacterized protein</fullName>
    </submittedName>
</protein>
<proteinExistence type="predicted"/>
<evidence type="ECO:0000313" key="3">
    <source>
        <dbReference type="Proteomes" id="UP000292082"/>
    </source>
</evidence>
<keyword evidence="3" id="KW-1185">Reference proteome</keyword>
<evidence type="ECO:0000256" key="1">
    <source>
        <dbReference type="SAM" id="MobiDB-lite"/>
    </source>
</evidence>
<name>A0A4Q9PJT2_9APHY</name>
<dbReference type="AlphaFoldDB" id="A0A4Q9PJT2"/>
<feature type="region of interest" description="Disordered" evidence="1">
    <location>
        <begin position="86"/>
        <end position="147"/>
    </location>
</feature>
<dbReference type="EMBL" id="ML145190">
    <property type="protein sequence ID" value="TBU54373.1"/>
    <property type="molecule type" value="Genomic_DNA"/>
</dbReference>
<gene>
    <name evidence="2" type="ORF">BD310DRAFT_77738</name>
</gene>
<organism evidence="2 3">
    <name type="scientific">Dichomitus squalens</name>
    <dbReference type="NCBI Taxonomy" id="114155"/>
    <lineage>
        <taxon>Eukaryota</taxon>
        <taxon>Fungi</taxon>
        <taxon>Dikarya</taxon>
        <taxon>Basidiomycota</taxon>
        <taxon>Agaricomycotina</taxon>
        <taxon>Agaricomycetes</taxon>
        <taxon>Polyporales</taxon>
        <taxon>Polyporaceae</taxon>
        <taxon>Dichomitus</taxon>
    </lineage>
</organism>
<dbReference type="Proteomes" id="UP000292082">
    <property type="component" value="Unassembled WGS sequence"/>
</dbReference>
<sequence>MFHPEMLHINVLRLPSSSNILTSRPSYRAVTACYAQHGHTPMSIAAFAVEGRDMLYSTPPRDHRTSDWLRLCLVPRYGRRVDETYVNAPGHTSVQDGGRGIRDRGVNRRAGGVGRMEAEGAEAAGQDNAGNRDSEEGLSPRQGDGVS</sequence>
<evidence type="ECO:0000313" key="2">
    <source>
        <dbReference type="EMBL" id="TBU54373.1"/>
    </source>
</evidence>